<organism evidence="4 5">
    <name type="scientific">Propioniciclava flava</name>
    <dbReference type="NCBI Taxonomy" id="2072026"/>
    <lineage>
        <taxon>Bacteria</taxon>
        <taxon>Bacillati</taxon>
        <taxon>Actinomycetota</taxon>
        <taxon>Actinomycetes</taxon>
        <taxon>Propionibacteriales</taxon>
        <taxon>Propionibacteriaceae</taxon>
        <taxon>Propioniciclava</taxon>
    </lineage>
</organism>
<evidence type="ECO:0000259" key="3">
    <source>
        <dbReference type="PROSITE" id="PS51186"/>
    </source>
</evidence>
<dbReference type="EMBL" id="PPCV01000003">
    <property type="protein sequence ID" value="RXW32776.1"/>
    <property type="molecule type" value="Genomic_DNA"/>
</dbReference>
<dbReference type="PROSITE" id="PS51186">
    <property type="entry name" value="GNAT"/>
    <property type="match status" value="1"/>
</dbReference>
<keyword evidence="2" id="KW-0012">Acyltransferase</keyword>
<name>A0A4Q2EJA8_9ACTN</name>
<proteinExistence type="predicted"/>
<dbReference type="InterPro" id="IPR016181">
    <property type="entry name" value="Acyl_CoA_acyltransferase"/>
</dbReference>
<dbReference type="Gene3D" id="3.40.630.30">
    <property type="match status" value="1"/>
</dbReference>
<keyword evidence="1 4" id="KW-0808">Transferase</keyword>
<evidence type="ECO:0000313" key="4">
    <source>
        <dbReference type="EMBL" id="RXW32776.1"/>
    </source>
</evidence>
<comment type="caution">
    <text evidence="4">The sequence shown here is derived from an EMBL/GenBank/DDBJ whole genome shotgun (WGS) entry which is preliminary data.</text>
</comment>
<accession>A0A4Q2EJA8</accession>
<keyword evidence="5" id="KW-1185">Reference proteome</keyword>
<dbReference type="CDD" id="cd04301">
    <property type="entry name" value="NAT_SF"/>
    <property type="match status" value="1"/>
</dbReference>
<evidence type="ECO:0000256" key="2">
    <source>
        <dbReference type="ARBA" id="ARBA00023315"/>
    </source>
</evidence>
<dbReference type="AlphaFoldDB" id="A0A4Q2EJA8"/>
<protein>
    <submittedName>
        <fullName evidence="4">GNAT family N-acetyltransferase</fullName>
    </submittedName>
</protein>
<dbReference type="InterPro" id="IPR000182">
    <property type="entry name" value="GNAT_dom"/>
</dbReference>
<evidence type="ECO:0000313" key="5">
    <source>
        <dbReference type="Proteomes" id="UP000290624"/>
    </source>
</evidence>
<dbReference type="Pfam" id="PF13508">
    <property type="entry name" value="Acetyltransf_7"/>
    <property type="match status" value="1"/>
</dbReference>
<dbReference type="PANTHER" id="PTHR43800:SF1">
    <property type="entry name" value="PEPTIDYL-LYSINE N-ACETYLTRANSFERASE YJAB"/>
    <property type="match status" value="1"/>
</dbReference>
<evidence type="ECO:0000256" key="1">
    <source>
        <dbReference type="ARBA" id="ARBA00022679"/>
    </source>
</evidence>
<dbReference type="PANTHER" id="PTHR43800">
    <property type="entry name" value="PEPTIDYL-LYSINE N-ACETYLTRANSFERASE YJAB"/>
    <property type="match status" value="1"/>
</dbReference>
<reference evidence="4 5" key="1">
    <citation type="submission" date="2018-01" db="EMBL/GenBank/DDBJ databases">
        <title>Lactibacter flavus gen. nov., sp. nov., a novel bacterium of the family Propionibacteriaceae isolated from raw milk and dairy products.</title>
        <authorList>
            <person name="Wenning M."/>
            <person name="Breitenwieser F."/>
            <person name="Huptas C."/>
            <person name="von Neubeck M."/>
            <person name="Busse H.-J."/>
            <person name="Scherer S."/>
        </authorList>
    </citation>
    <scope>NUCLEOTIDE SEQUENCE [LARGE SCALE GENOMIC DNA]</scope>
    <source>
        <strain evidence="4 5">VG341</strain>
    </source>
</reference>
<feature type="domain" description="N-acetyltransferase" evidence="3">
    <location>
        <begin position="1"/>
        <end position="129"/>
    </location>
</feature>
<sequence length="129" mass="13954">MASWRSAVDATHGFLAAEDRAEIEAHLIPEYFPHVDLVIAERGGSPVGFVGVAASKMEMLFVDALARGSGVGSALVAHVVEVSGVDAVDVNEHNDEATTFYRRRGFVITGRSPHDDQGRPYPILHLSRE</sequence>
<dbReference type="GO" id="GO:0016747">
    <property type="term" value="F:acyltransferase activity, transferring groups other than amino-acyl groups"/>
    <property type="evidence" value="ECO:0007669"/>
    <property type="project" value="InterPro"/>
</dbReference>
<dbReference type="Proteomes" id="UP000290624">
    <property type="component" value="Unassembled WGS sequence"/>
</dbReference>
<gene>
    <name evidence="4" type="ORF">C1706_06455</name>
</gene>
<dbReference type="SUPFAM" id="SSF55729">
    <property type="entry name" value="Acyl-CoA N-acyltransferases (Nat)"/>
    <property type="match status" value="1"/>
</dbReference>